<dbReference type="PANTHER" id="PTHR43839">
    <property type="entry name" value="OPPC IN A BINDING PROTEIN-DEPENDENT TRANSPORT SYSTEM"/>
    <property type="match status" value="1"/>
</dbReference>
<evidence type="ECO:0000256" key="1">
    <source>
        <dbReference type="ARBA" id="ARBA00004141"/>
    </source>
</evidence>
<evidence type="ECO:0000256" key="6">
    <source>
        <dbReference type="RuleBase" id="RU363032"/>
    </source>
</evidence>
<evidence type="ECO:0000313" key="9">
    <source>
        <dbReference type="Proteomes" id="UP001312865"/>
    </source>
</evidence>
<feature type="domain" description="ABC transmembrane type-1" evidence="7">
    <location>
        <begin position="83"/>
        <end position="299"/>
    </location>
</feature>
<organism evidence="8 9">
    <name type="scientific">Bacillus spongiae</name>
    <dbReference type="NCBI Taxonomy" id="2683610"/>
    <lineage>
        <taxon>Bacteria</taxon>
        <taxon>Bacillati</taxon>
        <taxon>Bacillota</taxon>
        <taxon>Bacilli</taxon>
        <taxon>Bacillales</taxon>
        <taxon>Bacillaceae</taxon>
        <taxon>Bacillus</taxon>
    </lineage>
</organism>
<keyword evidence="9" id="KW-1185">Reference proteome</keyword>
<comment type="subcellular location">
    <subcellularLocation>
        <location evidence="6">Cell membrane</location>
        <topology evidence="6">Multi-pass membrane protein</topology>
    </subcellularLocation>
    <subcellularLocation>
        <location evidence="1">Membrane</location>
        <topology evidence="1">Multi-pass membrane protein</topology>
    </subcellularLocation>
</comment>
<dbReference type="EMBL" id="JBBAXC010000004">
    <property type="protein sequence ID" value="MEI5906612.1"/>
    <property type="molecule type" value="Genomic_DNA"/>
</dbReference>
<dbReference type="RefSeq" id="WP_336586050.1">
    <property type="nucleotide sequence ID" value="NZ_JBBAXC010000004.1"/>
</dbReference>
<evidence type="ECO:0000256" key="3">
    <source>
        <dbReference type="ARBA" id="ARBA00022692"/>
    </source>
</evidence>
<dbReference type="InterPro" id="IPR000515">
    <property type="entry name" value="MetI-like"/>
</dbReference>
<feature type="transmembrane region" description="Helical" evidence="6">
    <location>
        <begin position="12"/>
        <end position="32"/>
    </location>
</feature>
<evidence type="ECO:0000259" key="7">
    <source>
        <dbReference type="PROSITE" id="PS50928"/>
    </source>
</evidence>
<feature type="transmembrane region" description="Helical" evidence="6">
    <location>
        <begin position="157"/>
        <end position="177"/>
    </location>
</feature>
<protein>
    <submittedName>
        <fullName evidence="8">ABC transporter permease subunit</fullName>
    </submittedName>
</protein>
<feature type="transmembrane region" description="Helical" evidence="6">
    <location>
        <begin position="280"/>
        <end position="300"/>
    </location>
</feature>
<evidence type="ECO:0000256" key="2">
    <source>
        <dbReference type="ARBA" id="ARBA00022448"/>
    </source>
</evidence>
<gene>
    <name evidence="8" type="ORF">WAK64_06020</name>
</gene>
<dbReference type="Pfam" id="PF00528">
    <property type="entry name" value="BPD_transp_1"/>
    <property type="match status" value="1"/>
</dbReference>
<evidence type="ECO:0000256" key="4">
    <source>
        <dbReference type="ARBA" id="ARBA00022989"/>
    </source>
</evidence>
<keyword evidence="2 6" id="KW-0813">Transport</keyword>
<evidence type="ECO:0000313" key="8">
    <source>
        <dbReference type="EMBL" id="MEI5906612.1"/>
    </source>
</evidence>
<dbReference type="Proteomes" id="UP001312865">
    <property type="component" value="Unassembled WGS sequence"/>
</dbReference>
<dbReference type="Gene3D" id="1.10.3720.10">
    <property type="entry name" value="MetI-like"/>
    <property type="match status" value="1"/>
</dbReference>
<accession>A0ABU8HBT5</accession>
<dbReference type="PROSITE" id="PS50928">
    <property type="entry name" value="ABC_TM1"/>
    <property type="match status" value="1"/>
</dbReference>
<feature type="transmembrane region" description="Helical" evidence="6">
    <location>
        <begin position="124"/>
        <end position="145"/>
    </location>
</feature>
<keyword evidence="5 6" id="KW-0472">Membrane</keyword>
<dbReference type="InterPro" id="IPR035906">
    <property type="entry name" value="MetI-like_sf"/>
</dbReference>
<keyword evidence="3 6" id="KW-0812">Transmembrane</keyword>
<comment type="caution">
    <text evidence="8">The sequence shown here is derived from an EMBL/GenBank/DDBJ whole genome shotgun (WGS) entry which is preliminary data.</text>
</comment>
<dbReference type="CDD" id="cd06261">
    <property type="entry name" value="TM_PBP2"/>
    <property type="match status" value="1"/>
</dbReference>
<name>A0ABU8HBT5_9BACI</name>
<keyword evidence="4 6" id="KW-1133">Transmembrane helix</keyword>
<feature type="transmembrane region" description="Helical" evidence="6">
    <location>
        <begin position="211"/>
        <end position="236"/>
    </location>
</feature>
<proteinExistence type="inferred from homology"/>
<dbReference type="SUPFAM" id="SSF161098">
    <property type="entry name" value="MetI-like"/>
    <property type="match status" value="1"/>
</dbReference>
<sequence>MFKRLVKNPSFLIGFTITFSLLLLSILYSVVYEDDIPKVSLMFSEEGEVIAPPYSPLEYPPLGTDNVNRSIFLLIIIGAKYTIGFGLIITVLRVFPAVLFGLILHFYFKRFRRMIQPILDAFNYFPPSLLVFLLLEGIFFVGPMMEQNAISYGVTEKVIISLIILITISIPSLSLLFSNEYYKIMNNEFIDSAKVLGASKRHYIMKHIKPFIIPQIILVSIREFMTVLLLIAHLGVLKSFIGGSKRVEDVFENNVYVPNLNEWSGLLGNWWEFLWTTYPWIPFIPILFITITILAAKLMLIGVTKAIEDFQHEKAKETSQSLQAQTKRKIEGHEDSNLMERISL</sequence>
<evidence type="ECO:0000256" key="5">
    <source>
        <dbReference type="ARBA" id="ARBA00023136"/>
    </source>
</evidence>
<reference evidence="8 9" key="1">
    <citation type="journal article" date="2018" name="J. Microbiol.">
        <title>Bacillus spongiae sp. nov., isolated from sponge of Jeju Island.</title>
        <authorList>
            <person name="Lee G.E."/>
            <person name="Im W.T."/>
            <person name="Park J.S."/>
        </authorList>
    </citation>
    <scope>NUCLEOTIDE SEQUENCE [LARGE SCALE GENOMIC DNA]</scope>
    <source>
        <strain evidence="8 9">135PIL107-10</strain>
    </source>
</reference>
<dbReference type="PANTHER" id="PTHR43839:SF3">
    <property type="entry name" value="OLIGOPEPTIDE ABC TRANSPORTER, PERMEASE PROTEIN"/>
    <property type="match status" value="1"/>
</dbReference>
<comment type="similarity">
    <text evidence="6">Belongs to the binding-protein-dependent transport system permease family.</text>
</comment>
<feature type="transmembrane region" description="Helical" evidence="6">
    <location>
        <begin position="71"/>
        <end position="104"/>
    </location>
</feature>